<keyword evidence="2" id="KW-0808">Transferase</keyword>
<evidence type="ECO:0000313" key="8">
    <source>
        <dbReference type="Proteomes" id="UP001147746"/>
    </source>
</evidence>
<accession>A0A9W9U820</accession>
<evidence type="ECO:0000259" key="5">
    <source>
        <dbReference type="Pfam" id="PF00891"/>
    </source>
</evidence>
<organism evidence="7 8">
    <name type="scientific">Penicillium atrosanguineum</name>
    <dbReference type="NCBI Taxonomy" id="1132637"/>
    <lineage>
        <taxon>Eukaryota</taxon>
        <taxon>Fungi</taxon>
        <taxon>Dikarya</taxon>
        <taxon>Ascomycota</taxon>
        <taxon>Pezizomycotina</taxon>
        <taxon>Eurotiomycetes</taxon>
        <taxon>Eurotiomycetidae</taxon>
        <taxon>Eurotiales</taxon>
        <taxon>Aspergillaceae</taxon>
        <taxon>Penicillium</taxon>
    </lineage>
</organism>
<dbReference type="GO" id="GO:0008171">
    <property type="term" value="F:O-methyltransferase activity"/>
    <property type="evidence" value="ECO:0007669"/>
    <property type="project" value="InterPro"/>
</dbReference>
<dbReference type="OrthoDB" id="1535081at2759"/>
<sequence>MITYVSDTQHIDRLIDTLRQAADGFKHDKSEKDRVIALKAAQDLVGALQKPRDAVIQLSYSPTQILCVRIGIDLDVFTTLTNRNVPLAIEELAAVKNADLMLTERVLRVLAGIGYVVEHDIRIYAANTMTRQMSTRESDATVKFLFDVGMPSLAKTPEYFRQASFQSPAETNNGPFQYGEKTEKSLWEWFAQCPESGKDFDTYMEGNRGDNLNWVDWFPVQERLIDGYEASEGDVLLVDVAGGRGHELAAFQAKFPNALGRLILEDQPGVLPGNDSGRKIESLSFDLFKPQPIQDARIYYMKFILHDWADAQCHEILQHLRAAMKKGYSKLIIEEFILPDKGAPLAQTMLDWQMMVFCSSMERTRDHWEKLLTSAGFQMVKFWFPPRQGQGIIEAEVA</sequence>
<dbReference type="GO" id="GO:0046983">
    <property type="term" value="F:protein dimerization activity"/>
    <property type="evidence" value="ECO:0007669"/>
    <property type="project" value="InterPro"/>
</dbReference>
<reference evidence="7" key="2">
    <citation type="journal article" date="2023" name="IMA Fungus">
        <title>Comparative genomic study of the Penicillium genus elucidates a diverse pangenome and 15 lateral gene transfer events.</title>
        <authorList>
            <person name="Petersen C."/>
            <person name="Sorensen T."/>
            <person name="Nielsen M.R."/>
            <person name="Sondergaard T.E."/>
            <person name="Sorensen J.L."/>
            <person name="Fitzpatrick D.A."/>
            <person name="Frisvad J.C."/>
            <person name="Nielsen K.L."/>
        </authorList>
    </citation>
    <scope>NUCLEOTIDE SEQUENCE</scope>
    <source>
        <strain evidence="7">IBT 21472</strain>
    </source>
</reference>
<keyword evidence="1" id="KW-0489">Methyltransferase</keyword>
<dbReference type="PIRSF" id="PIRSF005739">
    <property type="entry name" value="O-mtase"/>
    <property type="match status" value="1"/>
</dbReference>
<evidence type="ECO:0000313" key="7">
    <source>
        <dbReference type="EMBL" id="KAJ5323642.1"/>
    </source>
</evidence>
<dbReference type="InterPro" id="IPR036388">
    <property type="entry name" value="WH-like_DNA-bd_sf"/>
</dbReference>
<dbReference type="InterPro" id="IPR016461">
    <property type="entry name" value="COMT-like"/>
</dbReference>
<dbReference type="Pfam" id="PF08100">
    <property type="entry name" value="Dimerisation"/>
    <property type="match status" value="1"/>
</dbReference>
<evidence type="ECO:0000256" key="2">
    <source>
        <dbReference type="ARBA" id="ARBA00022679"/>
    </source>
</evidence>
<dbReference type="GO" id="GO:0032259">
    <property type="term" value="P:methylation"/>
    <property type="evidence" value="ECO:0007669"/>
    <property type="project" value="UniProtKB-KW"/>
</dbReference>
<dbReference type="AlphaFoldDB" id="A0A9W9U820"/>
<protein>
    <recommendedName>
        <fullName evidence="9">O-methyltransferase domain-containing protein</fullName>
    </recommendedName>
</protein>
<dbReference type="InterPro" id="IPR001077">
    <property type="entry name" value="COMT_C"/>
</dbReference>
<dbReference type="EMBL" id="JAPZBO010000002">
    <property type="protein sequence ID" value="KAJ5323642.1"/>
    <property type="molecule type" value="Genomic_DNA"/>
</dbReference>
<evidence type="ECO:0000256" key="1">
    <source>
        <dbReference type="ARBA" id="ARBA00022603"/>
    </source>
</evidence>
<dbReference type="Proteomes" id="UP001147746">
    <property type="component" value="Unassembled WGS sequence"/>
</dbReference>
<dbReference type="Gene3D" id="3.40.50.150">
    <property type="entry name" value="Vaccinia Virus protein VP39"/>
    <property type="match status" value="1"/>
</dbReference>
<evidence type="ECO:0000256" key="4">
    <source>
        <dbReference type="PIRSR" id="PIRSR005739-1"/>
    </source>
</evidence>
<dbReference type="SUPFAM" id="SSF46785">
    <property type="entry name" value="Winged helix' DNA-binding domain"/>
    <property type="match status" value="1"/>
</dbReference>
<evidence type="ECO:0000256" key="3">
    <source>
        <dbReference type="ARBA" id="ARBA00022691"/>
    </source>
</evidence>
<dbReference type="Pfam" id="PF00891">
    <property type="entry name" value="Methyltransf_2"/>
    <property type="match status" value="1"/>
</dbReference>
<dbReference type="PANTHER" id="PTHR43712:SF1">
    <property type="entry name" value="HYPOTHETICAL O-METHYLTRANSFERASE (EUROFUNG)-RELATED"/>
    <property type="match status" value="1"/>
</dbReference>
<keyword evidence="3" id="KW-0949">S-adenosyl-L-methionine</keyword>
<comment type="caution">
    <text evidence="7">The sequence shown here is derived from an EMBL/GenBank/DDBJ whole genome shotgun (WGS) entry which is preliminary data.</text>
</comment>
<dbReference type="PROSITE" id="PS51683">
    <property type="entry name" value="SAM_OMT_II"/>
    <property type="match status" value="1"/>
</dbReference>
<feature type="domain" description="O-methyltransferase C-terminal" evidence="5">
    <location>
        <begin position="232"/>
        <end position="378"/>
    </location>
</feature>
<dbReference type="SUPFAM" id="SSF53335">
    <property type="entry name" value="S-adenosyl-L-methionine-dependent methyltransferases"/>
    <property type="match status" value="1"/>
</dbReference>
<dbReference type="InterPro" id="IPR012967">
    <property type="entry name" value="COMT_dimerisation"/>
</dbReference>
<reference evidence="7" key="1">
    <citation type="submission" date="2022-12" db="EMBL/GenBank/DDBJ databases">
        <authorList>
            <person name="Petersen C."/>
        </authorList>
    </citation>
    <scope>NUCLEOTIDE SEQUENCE</scope>
    <source>
        <strain evidence="7">IBT 21472</strain>
    </source>
</reference>
<dbReference type="GO" id="GO:0044550">
    <property type="term" value="P:secondary metabolite biosynthetic process"/>
    <property type="evidence" value="ECO:0007669"/>
    <property type="project" value="UniProtKB-ARBA"/>
</dbReference>
<proteinExistence type="predicted"/>
<evidence type="ECO:0008006" key="9">
    <source>
        <dbReference type="Google" id="ProtNLM"/>
    </source>
</evidence>
<feature type="active site" description="Proton acceptor" evidence="4">
    <location>
        <position position="306"/>
    </location>
</feature>
<feature type="domain" description="O-methyltransferase dimerisation" evidence="6">
    <location>
        <begin position="68"/>
        <end position="131"/>
    </location>
</feature>
<dbReference type="InterPro" id="IPR036390">
    <property type="entry name" value="WH_DNA-bd_sf"/>
</dbReference>
<name>A0A9W9U820_9EURO</name>
<evidence type="ECO:0000259" key="6">
    <source>
        <dbReference type="Pfam" id="PF08100"/>
    </source>
</evidence>
<dbReference type="Gene3D" id="1.10.10.10">
    <property type="entry name" value="Winged helix-like DNA-binding domain superfamily/Winged helix DNA-binding domain"/>
    <property type="match status" value="1"/>
</dbReference>
<keyword evidence="8" id="KW-1185">Reference proteome</keyword>
<dbReference type="PANTHER" id="PTHR43712">
    <property type="entry name" value="PUTATIVE (AFU_ORTHOLOGUE AFUA_4G14580)-RELATED"/>
    <property type="match status" value="1"/>
</dbReference>
<gene>
    <name evidence="7" type="ORF">N7476_002242</name>
</gene>
<dbReference type="InterPro" id="IPR029063">
    <property type="entry name" value="SAM-dependent_MTases_sf"/>
</dbReference>